<dbReference type="Pfam" id="PF00171">
    <property type="entry name" value="Aldedh"/>
    <property type="match status" value="1"/>
</dbReference>
<dbReference type="CDD" id="cd07106">
    <property type="entry name" value="ALDH_AldA-AAD23400"/>
    <property type="match status" value="1"/>
</dbReference>
<dbReference type="AlphaFoldDB" id="A0A501X1T7"/>
<dbReference type="InterPro" id="IPR029510">
    <property type="entry name" value="Ald_DH_CS_GLU"/>
</dbReference>
<dbReference type="PANTHER" id="PTHR11699">
    <property type="entry name" value="ALDEHYDE DEHYDROGENASE-RELATED"/>
    <property type="match status" value="1"/>
</dbReference>
<gene>
    <name evidence="6" type="ORF">FJM67_04045</name>
</gene>
<dbReference type="InterPro" id="IPR016160">
    <property type="entry name" value="Ald_DH_CS_CYS"/>
</dbReference>
<dbReference type="InterPro" id="IPR044086">
    <property type="entry name" value="LUC3-like"/>
</dbReference>
<dbReference type="EMBL" id="VFRR01000005">
    <property type="protein sequence ID" value="TPE54440.1"/>
    <property type="molecule type" value="Genomic_DNA"/>
</dbReference>
<dbReference type="GO" id="GO:0016620">
    <property type="term" value="F:oxidoreductase activity, acting on the aldehyde or oxo group of donors, NAD or NADP as acceptor"/>
    <property type="evidence" value="ECO:0007669"/>
    <property type="project" value="InterPro"/>
</dbReference>
<proteinExistence type="inferred from homology"/>
<dbReference type="RefSeq" id="WP_140587392.1">
    <property type="nucleotide sequence ID" value="NZ_VFRR01000005.1"/>
</dbReference>
<dbReference type="PROSITE" id="PS00687">
    <property type="entry name" value="ALDEHYDE_DEHYDR_GLU"/>
    <property type="match status" value="1"/>
</dbReference>
<keyword evidence="2 4" id="KW-0560">Oxidoreductase</keyword>
<reference evidence="6 7" key="1">
    <citation type="submission" date="2019-06" db="EMBL/GenBank/DDBJ databases">
        <title>A novel bacterium of genus Marinomonas, isolated from coastal sand.</title>
        <authorList>
            <person name="Huang H."/>
            <person name="Mo K."/>
            <person name="Hu Y."/>
        </authorList>
    </citation>
    <scope>NUCLEOTIDE SEQUENCE [LARGE SCALE GENOMIC DNA]</scope>
    <source>
        <strain evidence="6 7">HB171799</strain>
    </source>
</reference>
<dbReference type="Gene3D" id="3.40.605.10">
    <property type="entry name" value="Aldehyde Dehydrogenase, Chain A, domain 1"/>
    <property type="match status" value="1"/>
</dbReference>
<evidence type="ECO:0000259" key="5">
    <source>
        <dbReference type="Pfam" id="PF00171"/>
    </source>
</evidence>
<evidence type="ECO:0000313" key="6">
    <source>
        <dbReference type="EMBL" id="TPE54440.1"/>
    </source>
</evidence>
<dbReference type="InterPro" id="IPR016163">
    <property type="entry name" value="Ald_DH_C"/>
</dbReference>
<dbReference type="FunFam" id="3.40.605.10:FF:000007">
    <property type="entry name" value="NAD/NADP-dependent betaine aldehyde dehydrogenase"/>
    <property type="match status" value="1"/>
</dbReference>
<evidence type="ECO:0000256" key="4">
    <source>
        <dbReference type="RuleBase" id="RU003345"/>
    </source>
</evidence>
<comment type="caution">
    <text evidence="6">The sequence shown here is derived from an EMBL/GenBank/DDBJ whole genome shotgun (WGS) entry which is preliminary data.</text>
</comment>
<feature type="active site" evidence="3">
    <location>
        <position position="225"/>
    </location>
</feature>
<sequence>MQIEVINPATKAVFRTLESTDHLGLDSSVAKAKVAFEMWRKKTDAERTAALMAVADAIEVAAPELAQIVVAEQGKPLPLAQMEVGGAAAWTRYNASLELKPEVIEDSAERYVEVRREPLGVVASITPWNWPLMIAVWHIMPALKVGNSVVVKPSSLTPVNTIKLAEIINQHTVPNLVQVVLGGREIGEPLVQHKDIKKLVFTGSTGVGKHLAKIAAADLKKATLELGGNDAGIVLASADVDQIAMKVFMTSFLNMGQTCACLKRLYVHRSKYEALSNALADIAAQQVVGNGMDAGVTFGPVQNQKQYDSVRAMIDEAKAAGAEVIEPNLPEGLDGYFIAPTLVKDPHHTLPVVCDEQFGPVLPIIPFDSVEEVMEHAIHEEFALGGSVWGEPGDELDWVVDQLDSGTVWVNNHAEVLPHVPFGGNKSSGLGVEFGIEGLLEYTVRKVVNRAK</sequence>
<dbReference type="Gene3D" id="3.40.309.10">
    <property type="entry name" value="Aldehyde Dehydrogenase, Chain A, domain 2"/>
    <property type="match status" value="1"/>
</dbReference>
<accession>A0A501X1T7</accession>
<comment type="similarity">
    <text evidence="1 4">Belongs to the aldehyde dehydrogenase family.</text>
</comment>
<dbReference type="InterPro" id="IPR016161">
    <property type="entry name" value="Ald_DH/histidinol_DH"/>
</dbReference>
<protein>
    <submittedName>
        <fullName evidence="6">Aldehyde dehydrogenase family protein</fullName>
    </submittedName>
</protein>
<feature type="domain" description="Aldehyde dehydrogenase" evidence="5">
    <location>
        <begin position="2"/>
        <end position="448"/>
    </location>
</feature>
<dbReference type="PROSITE" id="PS00070">
    <property type="entry name" value="ALDEHYDE_DEHYDR_CYS"/>
    <property type="match status" value="1"/>
</dbReference>
<evidence type="ECO:0000256" key="2">
    <source>
        <dbReference type="ARBA" id="ARBA00023002"/>
    </source>
</evidence>
<organism evidence="6 7">
    <name type="scientific">Maribrevibacterium harenarium</name>
    <dbReference type="NCBI Taxonomy" id="2589817"/>
    <lineage>
        <taxon>Bacteria</taxon>
        <taxon>Pseudomonadati</taxon>
        <taxon>Pseudomonadota</taxon>
        <taxon>Gammaproteobacteria</taxon>
        <taxon>Oceanospirillales</taxon>
        <taxon>Oceanospirillaceae</taxon>
        <taxon>Maribrevibacterium</taxon>
    </lineage>
</organism>
<dbReference type="OrthoDB" id="9812625at2"/>
<dbReference type="SUPFAM" id="SSF53720">
    <property type="entry name" value="ALDH-like"/>
    <property type="match status" value="1"/>
</dbReference>
<evidence type="ECO:0000256" key="1">
    <source>
        <dbReference type="ARBA" id="ARBA00009986"/>
    </source>
</evidence>
<evidence type="ECO:0000313" key="7">
    <source>
        <dbReference type="Proteomes" id="UP000315901"/>
    </source>
</evidence>
<dbReference type="InterPro" id="IPR015590">
    <property type="entry name" value="Aldehyde_DH_dom"/>
</dbReference>
<dbReference type="Proteomes" id="UP000315901">
    <property type="component" value="Unassembled WGS sequence"/>
</dbReference>
<name>A0A501X1T7_9GAMM</name>
<keyword evidence="7" id="KW-1185">Reference proteome</keyword>
<dbReference type="InterPro" id="IPR016162">
    <property type="entry name" value="Ald_DH_N"/>
</dbReference>
<evidence type="ECO:0000256" key="3">
    <source>
        <dbReference type="PROSITE-ProRule" id="PRU10007"/>
    </source>
</evidence>